<evidence type="ECO:0000313" key="1">
    <source>
        <dbReference type="EMBL" id="JAH88221.1"/>
    </source>
</evidence>
<name>A0A0E9WD19_ANGAN</name>
<organism evidence="1">
    <name type="scientific">Anguilla anguilla</name>
    <name type="common">European freshwater eel</name>
    <name type="synonym">Muraena anguilla</name>
    <dbReference type="NCBI Taxonomy" id="7936"/>
    <lineage>
        <taxon>Eukaryota</taxon>
        <taxon>Metazoa</taxon>
        <taxon>Chordata</taxon>
        <taxon>Craniata</taxon>
        <taxon>Vertebrata</taxon>
        <taxon>Euteleostomi</taxon>
        <taxon>Actinopterygii</taxon>
        <taxon>Neopterygii</taxon>
        <taxon>Teleostei</taxon>
        <taxon>Anguilliformes</taxon>
        <taxon>Anguillidae</taxon>
        <taxon>Anguilla</taxon>
    </lineage>
</organism>
<proteinExistence type="predicted"/>
<reference evidence="1" key="1">
    <citation type="submission" date="2014-11" db="EMBL/GenBank/DDBJ databases">
        <authorList>
            <person name="Amaro Gonzalez C."/>
        </authorList>
    </citation>
    <scope>NUCLEOTIDE SEQUENCE</scope>
</reference>
<sequence length="44" mass="5151">MVHQSICDSTVVHCSLQRRIMHIILFDLQSKQLLISTESFFITM</sequence>
<dbReference type="EMBL" id="GBXM01020356">
    <property type="protein sequence ID" value="JAH88221.1"/>
    <property type="molecule type" value="Transcribed_RNA"/>
</dbReference>
<dbReference type="AlphaFoldDB" id="A0A0E9WD19"/>
<protein>
    <submittedName>
        <fullName evidence="1">Uncharacterized protein</fullName>
    </submittedName>
</protein>
<reference evidence="1" key="2">
    <citation type="journal article" date="2015" name="Fish Shellfish Immunol.">
        <title>Early steps in the European eel (Anguilla anguilla)-Vibrio vulnificus interaction in the gills: Role of the RtxA13 toxin.</title>
        <authorList>
            <person name="Callol A."/>
            <person name="Pajuelo D."/>
            <person name="Ebbesson L."/>
            <person name="Teles M."/>
            <person name="MacKenzie S."/>
            <person name="Amaro C."/>
        </authorList>
    </citation>
    <scope>NUCLEOTIDE SEQUENCE</scope>
</reference>
<accession>A0A0E9WD19</accession>